<evidence type="ECO:0000259" key="1">
    <source>
        <dbReference type="Pfam" id="PF00248"/>
    </source>
</evidence>
<evidence type="ECO:0000313" key="2">
    <source>
        <dbReference type="EMBL" id="UWZ34813.1"/>
    </source>
</evidence>
<gene>
    <name evidence="2" type="ORF">Drose_26980</name>
</gene>
<dbReference type="SUPFAM" id="SSF51430">
    <property type="entry name" value="NAD(P)-linked oxidoreductase"/>
    <property type="match status" value="1"/>
</dbReference>
<dbReference type="PANTHER" id="PTHR42686">
    <property type="entry name" value="GH17980P-RELATED"/>
    <property type="match status" value="1"/>
</dbReference>
<dbReference type="InterPro" id="IPR023210">
    <property type="entry name" value="NADP_OxRdtase_dom"/>
</dbReference>
<name>A0ABY5Z151_9ACTN</name>
<evidence type="ECO:0000313" key="3">
    <source>
        <dbReference type="Proteomes" id="UP001058271"/>
    </source>
</evidence>
<dbReference type="RefSeq" id="WP_260724159.1">
    <property type="nucleotide sequence ID" value="NZ_BAAABS010000052.1"/>
</dbReference>
<feature type="domain" description="NADP-dependent oxidoreductase" evidence="1">
    <location>
        <begin position="16"/>
        <end position="289"/>
    </location>
</feature>
<organism evidence="2 3">
    <name type="scientific">Dactylosporangium roseum</name>
    <dbReference type="NCBI Taxonomy" id="47989"/>
    <lineage>
        <taxon>Bacteria</taxon>
        <taxon>Bacillati</taxon>
        <taxon>Actinomycetota</taxon>
        <taxon>Actinomycetes</taxon>
        <taxon>Micromonosporales</taxon>
        <taxon>Micromonosporaceae</taxon>
        <taxon>Dactylosporangium</taxon>
    </lineage>
</organism>
<dbReference type="PANTHER" id="PTHR42686:SF1">
    <property type="entry name" value="GH17980P-RELATED"/>
    <property type="match status" value="1"/>
</dbReference>
<dbReference type="Proteomes" id="UP001058271">
    <property type="component" value="Chromosome"/>
</dbReference>
<accession>A0ABY5Z151</accession>
<dbReference type="Gene3D" id="3.20.20.100">
    <property type="entry name" value="NADP-dependent oxidoreductase domain"/>
    <property type="match status" value="1"/>
</dbReference>
<dbReference type="InterPro" id="IPR036812">
    <property type="entry name" value="NAD(P)_OxRdtase_dom_sf"/>
</dbReference>
<reference evidence="2" key="1">
    <citation type="submission" date="2021-04" db="EMBL/GenBank/DDBJ databases">
        <title>Biosynthetic gene clusters of Dactylosporangioum roseum.</title>
        <authorList>
            <person name="Hartkoorn R.C."/>
            <person name="Beaudoing E."/>
            <person name="Hot D."/>
            <person name="Moureu S."/>
        </authorList>
    </citation>
    <scope>NUCLEOTIDE SEQUENCE</scope>
    <source>
        <strain evidence="2">NRRL B-16295</strain>
    </source>
</reference>
<dbReference type="InterPro" id="IPR020471">
    <property type="entry name" value="AKR"/>
</dbReference>
<sequence>MRYNALGTTGLKVSAVSFGTAPLGDMFGKVDEAAAARVVGAAIDHGINLFDTAAYYGGGLAETRLGAAIGARRDSVLIATKAGRYGPTDFDYSPRRIRESLHDSLRRLRTDHVDIFQLHDIEFADLDRLFGEAYPELIRLRDAGKCRLIGMTGYPLRTMRRAVTETELDVVLSYAHFTLLSMRLTGELLPTCAERGTAVLNAAAVALGLLTPKGIRIDHLASAPIRAAAKRAADHCAERGADISFLANQFSIQRSGCPTTVVGTADLAHLTSAVEAADAEIDEDLLSAVIELTSDVHTLSWASGRPENGDAGGRASS</sequence>
<protein>
    <submittedName>
        <fullName evidence="2">Aldo/keto reductase</fullName>
    </submittedName>
</protein>
<dbReference type="Pfam" id="PF00248">
    <property type="entry name" value="Aldo_ket_red"/>
    <property type="match status" value="1"/>
</dbReference>
<keyword evidence="3" id="KW-1185">Reference proteome</keyword>
<proteinExistence type="predicted"/>
<dbReference type="EMBL" id="CP073721">
    <property type="protein sequence ID" value="UWZ34813.1"/>
    <property type="molecule type" value="Genomic_DNA"/>
</dbReference>